<dbReference type="SUPFAM" id="SSF51735">
    <property type="entry name" value="NAD(P)-binding Rossmann-fold domains"/>
    <property type="match status" value="1"/>
</dbReference>
<reference evidence="4 5" key="1">
    <citation type="submission" date="2020-06" db="EMBL/GenBank/DDBJ databases">
        <title>The yeast mating-type switching endonuclease HO is a domesticated member of an unorthodox homing genetic element family.</title>
        <authorList>
            <person name="Coughlan A.Y."/>
            <person name="Lombardi L."/>
            <person name="Braun-Galleani S."/>
            <person name="Martos A.R."/>
            <person name="Galeote V."/>
            <person name="Bigey F."/>
            <person name="Dequin S."/>
            <person name="Byrne K.P."/>
            <person name="Wolfe K.H."/>
        </authorList>
    </citation>
    <scope>NUCLEOTIDE SEQUENCE [LARGE SCALE GENOMIC DNA]</scope>
    <source>
        <strain evidence="4 5">CBS2947</strain>
    </source>
</reference>
<dbReference type="CDD" id="cd05233">
    <property type="entry name" value="SDR_c"/>
    <property type="match status" value="1"/>
</dbReference>
<dbReference type="GO" id="GO:0016616">
    <property type="term" value="F:oxidoreductase activity, acting on the CH-OH group of donors, NAD or NADP as acceptor"/>
    <property type="evidence" value="ECO:0007669"/>
    <property type="project" value="TreeGrafter"/>
</dbReference>
<dbReference type="InterPro" id="IPR002347">
    <property type="entry name" value="SDR_fam"/>
</dbReference>
<dbReference type="PRINTS" id="PR00080">
    <property type="entry name" value="SDRFAMILY"/>
</dbReference>
<dbReference type="OrthoDB" id="417891at2759"/>
<dbReference type="PANTHER" id="PTHR42760">
    <property type="entry name" value="SHORT-CHAIN DEHYDROGENASES/REDUCTASES FAMILY MEMBER"/>
    <property type="match status" value="1"/>
</dbReference>
<evidence type="ECO:0008006" key="6">
    <source>
        <dbReference type="Google" id="ProtNLM"/>
    </source>
</evidence>
<dbReference type="InterPro" id="IPR036291">
    <property type="entry name" value="NAD(P)-bd_dom_sf"/>
</dbReference>
<keyword evidence="2" id="KW-0560">Oxidoreductase</keyword>
<proteinExistence type="inferred from homology"/>
<sequence length="272" mass="30016">MTKLFPVAVVTGASRGIGKAILKKFSSEGLSCVALASSKQSISNIKLGSHLHILHENQRHRSLAIDFSDWPRWTQSKKHYGIDYQPDCVASEFGLFDMLRSWSSSENKYYLAVLVNCAGITQTTLSMRTDPIAMARIMNVNLMSCVSLCNMAIKQMVRDRKFVPIKPSIINIGSILGTESSPIMPGTSLYAASKAALNQYSKVLSKEICGLDIAVETVNPGLVPESDMIKTLDTKIQDQLRHSMGPGTISSDKIASIIWDHYQINSRSRDVF</sequence>
<organism evidence="4 5">
    <name type="scientific">Torulaspora globosa</name>
    <dbReference type="NCBI Taxonomy" id="48254"/>
    <lineage>
        <taxon>Eukaryota</taxon>
        <taxon>Fungi</taxon>
        <taxon>Dikarya</taxon>
        <taxon>Ascomycota</taxon>
        <taxon>Saccharomycotina</taxon>
        <taxon>Saccharomycetes</taxon>
        <taxon>Saccharomycetales</taxon>
        <taxon>Saccharomycetaceae</taxon>
        <taxon>Torulaspora</taxon>
    </lineage>
</organism>
<dbReference type="GO" id="GO:0048038">
    <property type="term" value="F:quinone binding"/>
    <property type="evidence" value="ECO:0007669"/>
    <property type="project" value="TreeGrafter"/>
</dbReference>
<dbReference type="Proteomes" id="UP000510647">
    <property type="component" value="Chromosome 4"/>
</dbReference>
<dbReference type="AlphaFoldDB" id="A0A7H9HUY4"/>
<accession>A0A7H9HUY4</accession>
<dbReference type="Gene3D" id="3.40.50.720">
    <property type="entry name" value="NAD(P)-binding Rossmann-like Domain"/>
    <property type="match status" value="1"/>
</dbReference>
<dbReference type="PANTHER" id="PTHR42760:SF133">
    <property type="entry name" value="3-OXOACYL-[ACYL-CARRIER-PROTEIN] REDUCTASE"/>
    <property type="match status" value="1"/>
</dbReference>
<dbReference type="PRINTS" id="PR00081">
    <property type="entry name" value="GDHRDH"/>
</dbReference>
<evidence type="ECO:0000256" key="1">
    <source>
        <dbReference type="ARBA" id="ARBA00006484"/>
    </source>
</evidence>
<dbReference type="GO" id="GO:0006633">
    <property type="term" value="P:fatty acid biosynthetic process"/>
    <property type="evidence" value="ECO:0007669"/>
    <property type="project" value="TreeGrafter"/>
</dbReference>
<name>A0A7H9HUY4_9SACH</name>
<keyword evidence="5" id="KW-1185">Reference proteome</keyword>
<dbReference type="Pfam" id="PF00106">
    <property type="entry name" value="adh_short"/>
    <property type="match status" value="2"/>
</dbReference>
<comment type="similarity">
    <text evidence="1 3">Belongs to the short-chain dehydrogenases/reductases (SDR) family.</text>
</comment>
<evidence type="ECO:0000313" key="5">
    <source>
        <dbReference type="Proteomes" id="UP000510647"/>
    </source>
</evidence>
<evidence type="ECO:0000313" key="4">
    <source>
        <dbReference type="EMBL" id="QLQ80162.1"/>
    </source>
</evidence>
<evidence type="ECO:0000256" key="2">
    <source>
        <dbReference type="ARBA" id="ARBA00023002"/>
    </source>
</evidence>
<evidence type="ECO:0000256" key="3">
    <source>
        <dbReference type="RuleBase" id="RU000363"/>
    </source>
</evidence>
<protein>
    <recommendedName>
        <fullName evidence="6">NAD(P)-binding protein</fullName>
    </recommendedName>
</protein>
<gene>
    <name evidence="4" type="ORF">HG537_0D01630</name>
</gene>
<dbReference type="EMBL" id="CP059270">
    <property type="protein sequence ID" value="QLQ80162.1"/>
    <property type="molecule type" value="Genomic_DNA"/>
</dbReference>